<evidence type="ECO:0000313" key="2">
    <source>
        <dbReference type="Proteomes" id="UP000528608"/>
    </source>
</evidence>
<dbReference type="EMBL" id="JACHJF010000006">
    <property type="protein sequence ID" value="MBB5119006.1"/>
    <property type="molecule type" value="Genomic_DNA"/>
</dbReference>
<dbReference type="RefSeq" id="WP_170127715.1">
    <property type="nucleotide sequence ID" value="NZ_JACHJF010000006.1"/>
</dbReference>
<organism evidence="1 2">
    <name type="scientific">Streptomyces eurocidicus</name>
    <name type="common">Streptoverticillium eurocidicus</name>
    <dbReference type="NCBI Taxonomy" id="66423"/>
    <lineage>
        <taxon>Bacteria</taxon>
        <taxon>Bacillati</taxon>
        <taxon>Actinomycetota</taxon>
        <taxon>Actinomycetes</taxon>
        <taxon>Kitasatosporales</taxon>
        <taxon>Streptomycetaceae</taxon>
        <taxon>Streptomyces</taxon>
    </lineage>
</organism>
<evidence type="ECO:0000313" key="1">
    <source>
        <dbReference type="EMBL" id="MBB5119006.1"/>
    </source>
</evidence>
<comment type="caution">
    <text evidence="1">The sequence shown here is derived from an EMBL/GenBank/DDBJ whole genome shotgun (WGS) entry which is preliminary data.</text>
</comment>
<accession>A0A7W8BB64</accession>
<sequence length="58" mass="6717">MSEKTTAEHGTAPEPRRPRCQECWDIKRTRAQALVVDDRRTAEEMTRAMGVHIWKAHA</sequence>
<name>A0A7W8BB64_STREU</name>
<protein>
    <submittedName>
        <fullName evidence="1">Uncharacterized protein</fullName>
    </submittedName>
</protein>
<proteinExistence type="predicted"/>
<reference evidence="1 2" key="1">
    <citation type="submission" date="2020-08" db="EMBL/GenBank/DDBJ databases">
        <title>Genomic Encyclopedia of Type Strains, Phase III (KMG-III): the genomes of soil and plant-associated and newly described type strains.</title>
        <authorList>
            <person name="Whitman W."/>
        </authorList>
    </citation>
    <scope>NUCLEOTIDE SEQUENCE [LARGE SCALE GENOMIC DNA]</scope>
    <source>
        <strain evidence="1 2">CECT 3259</strain>
    </source>
</reference>
<gene>
    <name evidence="1" type="ORF">FHS36_002439</name>
</gene>
<dbReference type="Proteomes" id="UP000528608">
    <property type="component" value="Unassembled WGS sequence"/>
</dbReference>
<dbReference type="AlphaFoldDB" id="A0A7W8BB64"/>